<name>A0A229SA55_AMYAL</name>
<dbReference type="GO" id="GO:0015937">
    <property type="term" value="P:coenzyme A biosynthetic process"/>
    <property type="evidence" value="ECO:0007669"/>
    <property type="project" value="TreeGrafter"/>
</dbReference>
<sequence length="269" mass="28861">MSTGRARHTSGRVPLRLPPPRRQDQAVVGRGQADLRPLRARYVGDRRLHRCRRTAARRRSGLAGDPGEHPVTAPDVSSTKLLLGVCGSVSAVGTPHLLMWLRTTFGLTDVRVILSDMAQRFVTKQSLAAVADYEVVTGWDDLPDGTKSHVGVAADADVLVVMPATAHLIAQVAHGLGGSLLTSVIAAATCPTLIVPSMSEATWLKPATQRNVTRLRDDGFEVIEPAEGFSTSGSITEFGSLGDFRAPLVRALTRSHSRTKKGSRHGDRL</sequence>
<dbReference type="PANTHER" id="PTHR14359:SF6">
    <property type="entry name" value="PHOSPHOPANTOTHENOYLCYSTEINE DECARBOXYLASE"/>
    <property type="match status" value="1"/>
</dbReference>
<evidence type="ECO:0000313" key="4">
    <source>
        <dbReference type="Proteomes" id="UP000215563"/>
    </source>
</evidence>
<dbReference type="AlphaFoldDB" id="A0A229SA55"/>
<dbReference type="InterPro" id="IPR003382">
    <property type="entry name" value="Flavoprotein"/>
</dbReference>
<dbReference type="GO" id="GO:0071513">
    <property type="term" value="C:phosphopantothenoylcysteine decarboxylase complex"/>
    <property type="evidence" value="ECO:0007669"/>
    <property type="project" value="TreeGrafter"/>
</dbReference>
<protein>
    <recommendedName>
        <fullName evidence="2">Flavoprotein domain-containing protein</fullName>
    </recommendedName>
</protein>
<proteinExistence type="predicted"/>
<dbReference type="SUPFAM" id="SSF52507">
    <property type="entry name" value="Homo-oligomeric flavin-containing Cys decarboxylases, HFCD"/>
    <property type="match status" value="1"/>
</dbReference>
<evidence type="ECO:0000259" key="2">
    <source>
        <dbReference type="Pfam" id="PF02441"/>
    </source>
</evidence>
<feature type="region of interest" description="Disordered" evidence="1">
    <location>
        <begin position="1"/>
        <end position="24"/>
    </location>
</feature>
<dbReference type="GO" id="GO:0004633">
    <property type="term" value="F:phosphopantothenoylcysteine decarboxylase activity"/>
    <property type="evidence" value="ECO:0007669"/>
    <property type="project" value="TreeGrafter"/>
</dbReference>
<dbReference type="Gene3D" id="3.40.50.1950">
    <property type="entry name" value="Flavin prenyltransferase-like"/>
    <property type="match status" value="1"/>
</dbReference>
<feature type="domain" description="Flavoprotein" evidence="2">
    <location>
        <begin position="80"/>
        <end position="215"/>
    </location>
</feature>
<accession>A0A229SA55</accession>
<dbReference type="Proteomes" id="UP000215563">
    <property type="component" value="Unassembled WGS sequence"/>
</dbReference>
<evidence type="ECO:0000256" key="1">
    <source>
        <dbReference type="SAM" id="MobiDB-lite"/>
    </source>
</evidence>
<gene>
    <name evidence="3" type="ORF">CFP75_00750</name>
</gene>
<comment type="caution">
    <text evidence="3">The sequence shown here is derived from an EMBL/GenBank/DDBJ whole genome shotgun (WGS) entry which is preliminary data.</text>
</comment>
<dbReference type="GO" id="GO:0010181">
    <property type="term" value="F:FMN binding"/>
    <property type="evidence" value="ECO:0007669"/>
    <property type="project" value="TreeGrafter"/>
</dbReference>
<evidence type="ECO:0000313" key="3">
    <source>
        <dbReference type="EMBL" id="OXM55621.1"/>
    </source>
</evidence>
<feature type="region of interest" description="Disordered" evidence="1">
    <location>
        <begin position="54"/>
        <end position="73"/>
    </location>
</feature>
<reference evidence="3 4" key="1">
    <citation type="submission" date="2017-07" db="EMBL/GenBank/DDBJ databases">
        <title>Amycolatopsis alba DSM 44262 Genome sequencing and assembly.</title>
        <authorList>
            <person name="Kaur N."/>
            <person name="Mayilraj S."/>
        </authorList>
    </citation>
    <scope>NUCLEOTIDE SEQUENCE [LARGE SCALE GENOMIC DNA]</scope>
    <source>
        <strain evidence="3 4">DSM 44262</strain>
    </source>
</reference>
<dbReference type="InterPro" id="IPR036551">
    <property type="entry name" value="Flavin_trans-like"/>
</dbReference>
<dbReference type="EMBL" id="NMQU01000003">
    <property type="protein sequence ID" value="OXM55621.1"/>
    <property type="molecule type" value="Genomic_DNA"/>
</dbReference>
<organism evidence="3 4">
    <name type="scientific">Amycolatopsis alba DSM 44262</name>
    <dbReference type="NCBI Taxonomy" id="1125972"/>
    <lineage>
        <taxon>Bacteria</taxon>
        <taxon>Bacillati</taxon>
        <taxon>Actinomycetota</taxon>
        <taxon>Actinomycetes</taxon>
        <taxon>Pseudonocardiales</taxon>
        <taxon>Pseudonocardiaceae</taxon>
        <taxon>Amycolatopsis</taxon>
    </lineage>
</organism>
<keyword evidence="4" id="KW-1185">Reference proteome</keyword>
<dbReference type="Pfam" id="PF02441">
    <property type="entry name" value="Flavoprotein"/>
    <property type="match status" value="1"/>
</dbReference>
<dbReference type="PANTHER" id="PTHR14359">
    <property type="entry name" value="HOMO-OLIGOMERIC FLAVIN CONTAINING CYS DECARBOXYLASE FAMILY"/>
    <property type="match status" value="1"/>
</dbReference>
<dbReference type="OrthoDB" id="2395518at2"/>
<feature type="compositionally biased region" description="Basic residues" evidence="1">
    <location>
        <begin position="1"/>
        <end position="10"/>
    </location>
</feature>